<evidence type="ECO:0000313" key="3">
    <source>
        <dbReference type="Proteomes" id="UP000007486"/>
    </source>
</evidence>
<dbReference type="RefSeq" id="WP_013617354.1">
    <property type="nucleotide sequence ID" value="NC_015164.1"/>
</dbReference>
<protein>
    <submittedName>
        <fullName evidence="2">KWG Leptospira repeat protein</fullName>
    </submittedName>
</protein>
<keyword evidence="1" id="KW-0732">Signal</keyword>
<accession>F0R7Y0</accession>
<gene>
    <name evidence="2" type="ordered locus">Bacsa_1350</name>
</gene>
<organism evidence="2 3">
    <name type="scientific">Phocaeicola salanitronis (strain DSM 18170 / JCM 13657 / CCUG 60908 / BL78)</name>
    <name type="common">Bacteroides salanitronis</name>
    <dbReference type="NCBI Taxonomy" id="667015"/>
    <lineage>
        <taxon>Bacteria</taxon>
        <taxon>Pseudomonadati</taxon>
        <taxon>Bacteroidota</taxon>
        <taxon>Bacteroidia</taxon>
        <taxon>Bacteroidales</taxon>
        <taxon>Bacteroidaceae</taxon>
        <taxon>Phocaeicola</taxon>
    </lineage>
</organism>
<dbReference type="HOGENOM" id="CLU_528599_0_0_10"/>
<name>F0R7Y0_PHOSB</name>
<feature type="signal peptide" evidence="1">
    <location>
        <begin position="1"/>
        <end position="23"/>
    </location>
</feature>
<evidence type="ECO:0000313" key="2">
    <source>
        <dbReference type="EMBL" id="ADY35922.1"/>
    </source>
</evidence>
<sequence>MIRKLSGWLWLVCGLCFALQAKSQTAKWIIKPYYDSVVRYAEGVYKVSSGNKVGVVNAEGEVVVSVSADSITAMSEGCALVLNRTEDGDYQLTNILYRDGSVTSIMGEYYVKAYPFFSEGRLPVYNKRKRYGYMDTSGKLVVNCSYSSAYPFSEGWAAVGKGKGILGIGVDLIKTGKEKISYIDKDGKTMPLQADLEDITMGTSFKNGEALVVTKEGKYCFINTSGKVIRTDNNVALSFDKKHALGSEDDFDVFDAMPDITYDGPSTFVKEGLYGYKSGAAIILPCQFDEAMPFSKGYAIASKNKKFGVLKLIRSAFSCRASKGTLAASGSDMESVDYIVTVPDEWRKTSLELSCIGKETQKCVRPGDSSSSRVFSFMRAKGSYTLQLEGEDLIVWNDAMGNASSTVSASGGQVDISISPSVAKANVKDNASVKVTFTNNTSEVKTFSVNISGSRLAPVSKELKLSPGQSQTIYATFTKVLKKEYRAITVSTSLTSKKTSKRIQLLPFFTEY</sequence>
<dbReference type="EMBL" id="CP002530">
    <property type="protein sequence ID" value="ADY35922.1"/>
    <property type="molecule type" value="Genomic_DNA"/>
</dbReference>
<dbReference type="eggNOG" id="COG5263">
    <property type="taxonomic scope" value="Bacteria"/>
</dbReference>
<reference evidence="2 3" key="1">
    <citation type="journal article" date="2011" name="Stand. Genomic Sci.">
        <title>Complete genome sequence of Bacteroides salanitronis type strain (BL78).</title>
        <authorList>
            <person name="Gronow S."/>
            <person name="Held B."/>
            <person name="Lucas S."/>
            <person name="Lapidus A."/>
            <person name="Del Rio T.G."/>
            <person name="Nolan M."/>
            <person name="Tice H."/>
            <person name="Deshpande S."/>
            <person name="Cheng J.F."/>
            <person name="Pitluck S."/>
            <person name="Liolios K."/>
            <person name="Pagani I."/>
            <person name="Ivanova N."/>
            <person name="Mavromatis K."/>
            <person name="Pati A."/>
            <person name="Tapia R."/>
            <person name="Han C."/>
            <person name="Goodwin L."/>
            <person name="Chen A."/>
            <person name="Palaniappan K."/>
            <person name="Land M."/>
            <person name="Hauser L."/>
            <person name="Chang Y.J."/>
            <person name="Jeffries C.D."/>
            <person name="Brambilla E.M."/>
            <person name="Rohde M."/>
            <person name="Goker M."/>
            <person name="Detter J.C."/>
            <person name="Woyke T."/>
            <person name="Bristow J."/>
            <person name="Markowitz V."/>
            <person name="Hugenholtz P."/>
            <person name="Kyrpides N.C."/>
            <person name="Klenk H.P."/>
            <person name="Eisen J.A."/>
        </authorList>
    </citation>
    <scope>NUCLEOTIDE SEQUENCE [LARGE SCALE GENOMIC DNA]</scope>
    <source>
        <strain evidence="2 3">DSM 18170</strain>
    </source>
</reference>
<dbReference type="KEGG" id="bsa:Bacsa_1350"/>
<dbReference type="Proteomes" id="UP000007486">
    <property type="component" value="Chromosome"/>
</dbReference>
<dbReference type="PANTHER" id="PTHR37841:SF1">
    <property type="entry name" value="DUF3298 DOMAIN-CONTAINING PROTEIN"/>
    <property type="match status" value="1"/>
</dbReference>
<dbReference type="PANTHER" id="PTHR37841">
    <property type="entry name" value="GLR2918 PROTEIN"/>
    <property type="match status" value="1"/>
</dbReference>
<dbReference type="STRING" id="667015.Bacsa_1350"/>
<dbReference type="Pfam" id="PF14903">
    <property type="entry name" value="WG_beta_rep"/>
    <property type="match status" value="3"/>
</dbReference>
<dbReference type="InterPro" id="IPR032774">
    <property type="entry name" value="WG_beta_rep"/>
</dbReference>
<keyword evidence="3" id="KW-1185">Reference proteome</keyword>
<dbReference type="AlphaFoldDB" id="F0R7Y0"/>
<proteinExistence type="predicted"/>
<evidence type="ECO:0000256" key="1">
    <source>
        <dbReference type="SAM" id="SignalP"/>
    </source>
</evidence>
<feature type="chain" id="PRO_5003259097" evidence="1">
    <location>
        <begin position="24"/>
        <end position="512"/>
    </location>
</feature>
<dbReference type="OrthoDB" id="1030920at2"/>